<comment type="caution">
    <text evidence="2">The sequence shown here is derived from an EMBL/GenBank/DDBJ whole genome shotgun (WGS) entry which is preliminary data.</text>
</comment>
<protein>
    <submittedName>
        <fullName evidence="2">Uncharacterized protein</fullName>
    </submittedName>
</protein>
<evidence type="ECO:0000313" key="2">
    <source>
        <dbReference type="EMBL" id="CAG7732251.1"/>
    </source>
</evidence>
<feature type="signal peptide" evidence="1">
    <location>
        <begin position="1"/>
        <end position="18"/>
    </location>
</feature>
<keyword evidence="3" id="KW-1185">Reference proteome</keyword>
<dbReference type="EMBL" id="CAJVCH010227377">
    <property type="protein sequence ID" value="CAG7732251.1"/>
    <property type="molecule type" value="Genomic_DNA"/>
</dbReference>
<sequence>MKIFVVAYLSALIFTAISDPTPNGAYYPERGSK</sequence>
<feature type="non-terminal residue" evidence="2">
    <location>
        <position position="1"/>
    </location>
</feature>
<accession>A0A8J2KV32</accession>
<reference evidence="2" key="1">
    <citation type="submission" date="2021-06" db="EMBL/GenBank/DDBJ databases">
        <authorList>
            <person name="Hodson N. C."/>
            <person name="Mongue J. A."/>
            <person name="Jaron S. K."/>
        </authorList>
    </citation>
    <scope>NUCLEOTIDE SEQUENCE</scope>
</reference>
<dbReference type="Proteomes" id="UP000708208">
    <property type="component" value="Unassembled WGS sequence"/>
</dbReference>
<proteinExistence type="predicted"/>
<gene>
    <name evidence="2" type="ORF">AFUS01_LOCUS20775</name>
</gene>
<evidence type="ECO:0000256" key="1">
    <source>
        <dbReference type="SAM" id="SignalP"/>
    </source>
</evidence>
<dbReference type="AlphaFoldDB" id="A0A8J2KV32"/>
<evidence type="ECO:0000313" key="3">
    <source>
        <dbReference type="Proteomes" id="UP000708208"/>
    </source>
</evidence>
<keyword evidence="1" id="KW-0732">Signal</keyword>
<name>A0A8J2KV32_9HEXA</name>
<feature type="chain" id="PRO_5035309969" evidence="1">
    <location>
        <begin position="19"/>
        <end position="33"/>
    </location>
</feature>
<organism evidence="2 3">
    <name type="scientific">Allacma fusca</name>
    <dbReference type="NCBI Taxonomy" id="39272"/>
    <lineage>
        <taxon>Eukaryota</taxon>
        <taxon>Metazoa</taxon>
        <taxon>Ecdysozoa</taxon>
        <taxon>Arthropoda</taxon>
        <taxon>Hexapoda</taxon>
        <taxon>Collembola</taxon>
        <taxon>Symphypleona</taxon>
        <taxon>Sminthuridae</taxon>
        <taxon>Allacma</taxon>
    </lineage>
</organism>